<keyword evidence="7" id="KW-0059">Arsenical resistance</keyword>
<protein>
    <submittedName>
        <fullName evidence="12">Arsenical pump membrane protein</fullName>
    </submittedName>
</protein>
<keyword evidence="4" id="KW-0813">Transport</keyword>
<sequence length="400" mass="41709">MNRPRSLLGILAVALISFAYLLIDDPASAAALALRLAPIMAFLALISIVVNLAAPAGAFNAVIAATTRSPGRDRGRSRPWVIWLTVLSLSLIATIFLSLDTTALLMTPVAVALARREGLHPVGAALAVIWVANIGSMLLPVSNLTNLLAVESPHFSGGGEFLRYSGAPAVMAILVVSLATALRFRASRTSVETDAPPRLSEDGAVLPAPVGGPLLRISLIVLAFTLPLLATPIPYWLTAGAGALIMVVAFGLRAPGHLKLGLVPWSSILLAVTFSAAAQALHSAGLSHLIEGMFTGWDDSPVGLLGIAFTGAGLSNVLNNIPAFLALEPGVTSPTAMMALLIGTNIGPLITPWASLATLLWWDQLRRHQVQVSWSAFILPGLLLAPTAVALSTMALWIVS</sequence>
<dbReference type="PRINTS" id="PR00758">
    <property type="entry name" value="ARSENICPUMP"/>
</dbReference>
<dbReference type="InterPro" id="IPR004680">
    <property type="entry name" value="Cit_transptr-like_dom"/>
</dbReference>
<evidence type="ECO:0000256" key="10">
    <source>
        <dbReference type="SAM" id="Phobius"/>
    </source>
</evidence>
<feature type="transmembrane region" description="Helical" evidence="10">
    <location>
        <begin position="204"/>
        <end position="226"/>
    </location>
</feature>
<organism evidence="12 13">
    <name type="scientific">Corynebacterium occultum</name>
    <dbReference type="NCBI Taxonomy" id="2675219"/>
    <lineage>
        <taxon>Bacteria</taxon>
        <taxon>Bacillati</taxon>
        <taxon>Actinomycetota</taxon>
        <taxon>Actinomycetes</taxon>
        <taxon>Mycobacteriales</taxon>
        <taxon>Corynebacteriaceae</taxon>
        <taxon>Corynebacterium</taxon>
    </lineage>
</organism>
<keyword evidence="13" id="KW-1185">Reference proteome</keyword>
<evidence type="ECO:0000256" key="1">
    <source>
        <dbReference type="ARBA" id="ARBA00004651"/>
    </source>
</evidence>
<feature type="transmembrane region" description="Helical" evidence="10">
    <location>
        <begin position="302"/>
        <end position="325"/>
    </location>
</feature>
<dbReference type="AlphaFoldDB" id="A0A6B8WAG6"/>
<gene>
    <name evidence="12" type="primary">arsB</name>
    <name evidence="12" type="ORF">COCCU_11875</name>
</gene>
<evidence type="ECO:0000256" key="2">
    <source>
        <dbReference type="ARBA" id="ARBA00006433"/>
    </source>
</evidence>
<keyword evidence="8 10" id="KW-1133">Transmembrane helix</keyword>
<evidence type="ECO:0000256" key="3">
    <source>
        <dbReference type="ARBA" id="ARBA00009843"/>
    </source>
</evidence>
<feature type="transmembrane region" description="Helical" evidence="10">
    <location>
        <begin position="262"/>
        <end position="281"/>
    </location>
</feature>
<feature type="transmembrane region" description="Helical" evidence="10">
    <location>
        <begin position="374"/>
        <end position="399"/>
    </location>
</feature>
<evidence type="ECO:0000256" key="9">
    <source>
        <dbReference type="ARBA" id="ARBA00023136"/>
    </source>
</evidence>
<evidence type="ECO:0000256" key="6">
    <source>
        <dbReference type="ARBA" id="ARBA00022692"/>
    </source>
</evidence>
<name>A0A6B8WAG6_9CORY</name>
<dbReference type="PANTHER" id="PTHR43302:SF5">
    <property type="entry name" value="TRANSPORTER ARSB-RELATED"/>
    <property type="match status" value="1"/>
</dbReference>
<keyword evidence="9 10" id="KW-0472">Membrane</keyword>
<dbReference type="GO" id="GO:0015105">
    <property type="term" value="F:arsenite transmembrane transporter activity"/>
    <property type="evidence" value="ECO:0007669"/>
    <property type="project" value="InterPro"/>
</dbReference>
<evidence type="ECO:0000313" key="13">
    <source>
        <dbReference type="Proteomes" id="UP000424462"/>
    </source>
</evidence>
<dbReference type="RefSeq" id="WP_156231707.1">
    <property type="nucleotide sequence ID" value="NZ_CP046455.1"/>
</dbReference>
<feature type="transmembrane region" description="Helical" evidence="10">
    <location>
        <begin position="39"/>
        <end position="59"/>
    </location>
</feature>
<proteinExistence type="inferred from homology"/>
<dbReference type="GO" id="GO:0005886">
    <property type="term" value="C:plasma membrane"/>
    <property type="evidence" value="ECO:0007669"/>
    <property type="project" value="UniProtKB-SubCell"/>
</dbReference>
<evidence type="ECO:0000256" key="7">
    <source>
        <dbReference type="ARBA" id="ARBA00022849"/>
    </source>
</evidence>
<evidence type="ECO:0000256" key="4">
    <source>
        <dbReference type="ARBA" id="ARBA00022448"/>
    </source>
</evidence>
<feature type="transmembrane region" description="Helical" evidence="10">
    <location>
        <begin position="80"/>
        <end position="99"/>
    </location>
</feature>
<evidence type="ECO:0000256" key="5">
    <source>
        <dbReference type="ARBA" id="ARBA00022475"/>
    </source>
</evidence>
<feature type="domain" description="Citrate transporter-like" evidence="11">
    <location>
        <begin position="12"/>
        <end position="332"/>
    </location>
</feature>
<dbReference type="PANTHER" id="PTHR43302">
    <property type="entry name" value="TRANSPORTER ARSB-RELATED"/>
    <property type="match status" value="1"/>
</dbReference>
<evidence type="ECO:0000259" key="11">
    <source>
        <dbReference type="Pfam" id="PF03600"/>
    </source>
</evidence>
<evidence type="ECO:0000256" key="8">
    <source>
        <dbReference type="ARBA" id="ARBA00022989"/>
    </source>
</evidence>
<feature type="transmembrane region" description="Helical" evidence="10">
    <location>
        <begin position="233"/>
        <end position="250"/>
    </location>
</feature>
<dbReference type="GO" id="GO:0046685">
    <property type="term" value="P:response to arsenic-containing substance"/>
    <property type="evidence" value="ECO:0007669"/>
    <property type="project" value="UniProtKB-KW"/>
</dbReference>
<dbReference type="InterPro" id="IPR000802">
    <property type="entry name" value="Arsenical_pump_ArsB"/>
</dbReference>
<keyword evidence="6 10" id="KW-0812">Transmembrane</keyword>
<accession>A0A6B8WAG6</accession>
<dbReference type="KEGG" id="cok:COCCU_11875"/>
<keyword evidence="5" id="KW-1003">Cell membrane</keyword>
<comment type="similarity">
    <text evidence="2">Belongs to the ArsB family.</text>
</comment>
<evidence type="ECO:0000313" key="12">
    <source>
        <dbReference type="EMBL" id="QGU08275.1"/>
    </source>
</evidence>
<reference evidence="12 13" key="1">
    <citation type="submission" date="2019-11" db="EMBL/GenBank/DDBJ databases">
        <title>Complete genome sequence of Corynebacterium kalinowskii 1959, a novel Corynebacterium species isolated from soil of a small paddock in Vilsendorf, Germany.</title>
        <authorList>
            <person name="Schaffert L."/>
            <person name="Ruwe M."/>
            <person name="Milse J."/>
            <person name="Hanuschka K."/>
            <person name="Ortseifen V."/>
            <person name="Droste J."/>
            <person name="Brandt D."/>
            <person name="Schlueter L."/>
            <person name="Kutter Y."/>
            <person name="Vinke S."/>
            <person name="Viehoefer P."/>
            <person name="Jacob L."/>
            <person name="Luebke N.-C."/>
            <person name="Schulte-Berndt E."/>
            <person name="Hain C."/>
            <person name="Linder M."/>
            <person name="Schmidt P."/>
            <person name="Wollenschlaeger L."/>
            <person name="Luttermann T."/>
            <person name="Thieme E."/>
            <person name="Hassa J."/>
            <person name="Haak M."/>
            <person name="Wittchen M."/>
            <person name="Mentz A."/>
            <person name="Persicke M."/>
            <person name="Busche T."/>
            <person name="Ruckert C."/>
        </authorList>
    </citation>
    <scope>NUCLEOTIDE SEQUENCE [LARGE SCALE GENOMIC DNA]</scope>
    <source>
        <strain evidence="12 13">2039</strain>
    </source>
</reference>
<comment type="subcellular location">
    <subcellularLocation>
        <location evidence="1">Cell membrane</location>
        <topology evidence="1">Multi-pass membrane protein</topology>
    </subcellularLocation>
</comment>
<dbReference type="EMBL" id="CP046455">
    <property type="protein sequence ID" value="QGU08275.1"/>
    <property type="molecule type" value="Genomic_DNA"/>
</dbReference>
<dbReference type="Proteomes" id="UP000424462">
    <property type="component" value="Chromosome"/>
</dbReference>
<comment type="similarity">
    <text evidence="3">Belongs to the CitM (TC 2.A.11) transporter family.</text>
</comment>
<feature type="transmembrane region" description="Helical" evidence="10">
    <location>
        <begin position="161"/>
        <end position="184"/>
    </location>
</feature>
<feature type="transmembrane region" description="Helical" evidence="10">
    <location>
        <begin position="337"/>
        <end position="362"/>
    </location>
</feature>
<dbReference type="Pfam" id="PF03600">
    <property type="entry name" value="CitMHS"/>
    <property type="match status" value="1"/>
</dbReference>
<feature type="transmembrane region" description="Helical" evidence="10">
    <location>
        <begin position="119"/>
        <end position="141"/>
    </location>
</feature>